<dbReference type="EMBL" id="CP006850">
    <property type="protein sequence ID" value="AHH19636.1"/>
    <property type="molecule type" value="Genomic_DNA"/>
</dbReference>
<dbReference type="STRING" id="1415166.NONO_c48520"/>
<evidence type="ECO:0000313" key="1">
    <source>
        <dbReference type="EMBL" id="AHH19636.1"/>
    </source>
</evidence>
<gene>
    <name evidence="1" type="ORF">NONO_c48520</name>
</gene>
<dbReference type="PATRIC" id="fig|1415166.3.peg.5003"/>
<name>W5TQW4_9NOCA</name>
<proteinExistence type="predicted"/>
<organism evidence="1 2">
    <name type="scientific">Nocardia nova SH22a</name>
    <dbReference type="NCBI Taxonomy" id="1415166"/>
    <lineage>
        <taxon>Bacteria</taxon>
        <taxon>Bacillati</taxon>
        <taxon>Actinomycetota</taxon>
        <taxon>Actinomycetes</taxon>
        <taxon>Mycobacteriales</taxon>
        <taxon>Nocardiaceae</taxon>
        <taxon>Nocardia</taxon>
    </lineage>
</organism>
<dbReference type="AlphaFoldDB" id="W5TQW4"/>
<protein>
    <submittedName>
        <fullName evidence="1">Uncharacterized protein</fullName>
    </submittedName>
</protein>
<dbReference type="Proteomes" id="UP000019150">
    <property type="component" value="Chromosome"/>
</dbReference>
<keyword evidence="2" id="KW-1185">Reference proteome</keyword>
<sequence length="48" mass="5539">MITLLISCVVAAIGVYVAIVTWPQRIPKDRTVSASRRRIDQNETYDYR</sequence>
<dbReference type="HOGENOM" id="CLU_3155452_0_0_11"/>
<dbReference type="RefSeq" id="WP_158436304.1">
    <property type="nucleotide sequence ID" value="NZ_CP006850.1"/>
</dbReference>
<reference evidence="1 2" key="1">
    <citation type="journal article" date="2014" name="Appl. Environ. Microbiol.">
        <title>Insights into the Microbial Degradation of Rubber and Gutta-Percha by Analysis of the Complete Genome of Nocardia nova SH22a.</title>
        <authorList>
            <person name="Luo Q."/>
            <person name="Hiessl S."/>
            <person name="Poehlein A."/>
            <person name="Daniel R."/>
            <person name="Steinbuchel A."/>
        </authorList>
    </citation>
    <scope>NUCLEOTIDE SEQUENCE [LARGE SCALE GENOMIC DNA]</scope>
    <source>
        <strain evidence="1">SH22a</strain>
    </source>
</reference>
<evidence type="ECO:0000313" key="2">
    <source>
        <dbReference type="Proteomes" id="UP000019150"/>
    </source>
</evidence>
<dbReference type="KEGG" id="nno:NONO_c48520"/>
<accession>W5TQW4</accession>